<comment type="similarity">
    <text evidence="1">Belongs to the UbiD family.</text>
</comment>
<evidence type="ECO:0000259" key="2">
    <source>
        <dbReference type="Pfam" id="PF01977"/>
    </source>
</evidence>
<dbReference type="Pfam" id="PF01977">
    <property type="entry name" value="UbiD"/>
    <property type="match status" value="1"/>
</dbReference>
<dbReference type="InterPro" id="IPR049381">
    <property type="entry name" value="UbiD-like_C"/>
</dbReference>
<dbReference type="FunFam" id="3.40.1670.10:FF:000002">
    <property type="entry name" value="Menaquinone biosynthesis decarboxylase"/>
    <property type="match status" value="1"/>
</dbReference>
<evidence type="ECO:0000256" key="1">
    <source>
        <dbReference type="ARBA" id="ARBA00010021"/>
    </source>
</evidence>
<dbReference type="GO" id="GO:0005737">
    <property type="term" value="C:cytoplasm"/>
    <property type="evidence" value="ECO:0007669"/>
    <property type="project" value="TreeGrafter"/>
</dbReference>
<dbReference type="SUPFAM" id="SSF143968">
    <property type="entry name" value="UbiD C-terminal domain-like"/>
    <property type="match status" value="1"/>
</dbReference>
<name>A0A075H489_9ARCH</name>
<dbReference type="SUPFAM" id="SSF50475">
    <property type="entry name" value="FMN-binding split barrel"/>
    <property type="match status" value="1"/>
</dbReference>
<dbReference type="EMBL" id="KF900841">
    <property type="protein sequence ID" value="AIF08763.1"/>
    <property type="molecule type" value="Genomic_DNA"/>
</dbReference>
<accession>A0A075H489</accession>
<organism evidence="5">
    <name type="scientific">uncultured marine thaumarchaeote KM3_32_D07</name>
    <dbReference type="NCBI Taxonomy" id="1456123"/>
    <lineage>
        <taxon>Archaea</taxon>
        <taxon>Nitrososphaerota</taxon>
        <taxon>environmental samples</taxon>
    </lineage>
</organism>
<dbReference type="NCBIfam" id="TIGR00148">
    <property type="entry name" value="UbiD family decarboxylase"/>
    <property type="match status" value="1"/>
</dbReference>
<dbReference type="InterPro" id="IPR002830">
    <property type="entry name" value="UbiD"/>
</dbReference>
<dbReference type="NCBIfam" id="TIGR03701">
    <property type="entry name" value="mena_SCO4490"/>
    <property type="match status" value="1"/>
</dbReference>
<evidence type="ECO:0000313" key="5">
    <source>
        <dbReference type="EMBL" id="AIF08763.1"/>
    </source>
</evidence>
<dbReference type="Gene3D" id="3.40.1670.10">
    <property type="entry name" value="UbiD C-terminal domain-like"/>
    <property type="match status" value="1"/>
</dbReference>
<dbReference type="InterPro" id="IPR048304">
    <property type="entry name" value="UbiD_Rift_dom"/>
</dbReference>
<dbReference type="InterPro" id="IPR022390">
    <property type="entry name" value="HBDC"/>
</dbReference>
<evidence type="ECO:0000259" key="3">
    <source>
        <dbReference type="Pfam" id="PF20695"/>
    </source>
</evidence>
<reference evidence="5" key="1">
    <citation type="journal article" date="2014" name="Genome Biol. Evol.">
        <title>Pangenome evidence for extensive interdomain horizontal transfer affecting lineage core and shell genes in uncultured planktonic thaumarchaeota and euryarchaeota.</title>
        <authorList>
            <person name="Deschamps P."/>
            <person name="Zivanovic Y."/>
            <person name="Moreira D."/>
            <person name="Rodriguez-Valera F."/>
            <person name="Lopez-Garcia P."/>
        </authorList>
    </citation>
    <scope>NUCLEOTIDE SEQUENCE</scope>
</reference>
<feature type="domain" description="3-octaprenyl-4-hydroxybenzoate carboxy-lyase-like Rift-related" evidence="2">
    <location>
        <begin position="120"/>
        <end position="315"/>
    </location>
</feature>
<evidence type="ECO:0000259" key="4">
    <source>
        <dbReference type="Pfam" id="PF20696"/>
    </source>
</evidence>
<feature type="domain" description="3-octaprenyl-4-hydroxybenzoate carboxy-lyase-like C-terminal" evidence="4">
    <location>
        <begin position="321"/>
        <end position="444"/>
    </location>
</feature>
<dbReference type="InterPro" id="IPR049383">
    <property type="entry name" value="UbiD-like_N"/>
</dbReference>
<proteinExistence type="inferred from homology"/>
<dbReference type="AlphaFoldDB" id="A0A075H489"/>
<protein>
    <submittedName>
        <fullName evidence="5">UbiD family decarboxylase (UbiD)</fullName>
    </submittedName>
</protein>
<gene>
    <name evidence="5" type="primary">ubiD</name>
</gene>
<dbReference type="PANTHER" id="PTHR30108">
    <property type="entry name" value="3-OCTAPRENYL-4-HYDROXYBENZOATE CARBOXY-LYASE-RELATED"/>
    <property type="match status" value="1"/>
</dbReference>
<dbReference type="PANTHER" id="PTHR30108:SF17">
    <property type="entry name" value="FERULIC ACID DECARBOXYLASE 1"/>
    <property type="match status" value="1"/>
</dbReference>
<sequence>MYTGDIGEFVGELAKAGELKRVKIEVDTNLEIAEILRRVSYAKGPAILFENVKGYDIPVLGNAFGSVKRLEIGLETKEFSEIGQRIADMTKMEIPAGIFNKIKKLPELSKMSESFPKLEKSGPVTQVINESPSFDKIPILKSWPKDAGKFITFGLVATKHPETGVRNLGVYRIQIVDSTHALMHWQKHKRGAAHYDITKEKKNKIDAAIIIGGEPATIFSAIAPVPEGLDKYLFAGITRKKGIKTVKCKTIDLEVPANAEMVLEGYVDSTDIRNEGPFGDHTGFYTPKEPFPTFTLTGIMQRKNPIYLTTVVGKPILEDAYIGKAIERSFLPLIKMIHPEVIDFSMPPAGWFQGLAIASIKKRYPGQAKKVMMGLWGMGQLALTKIIVIVDHDVNVHDMNEVIWAITTRVDAARDTIIINNTPTDTLDPASPKVNLGSKLGIDATQKTVEEGFEREIQEQVKVDDVTKEKVDSNWSRYGL</sequence>
<dbReference type="GO" id="GO:0016831">
    <property type="term" value="F:carboxy-lyase activity"/>
    <property type="evidence" value="ECO:0007669"/>
    <property type="project" value="InterPro"/>
</dbReference>
<dbReference type="Pfam" id="PF20696">
    <property type="entry name" value="UbiD_C"/>
    <property type="match status" value="1"/>
</dbReference>
<dbReference type="Pfam" id="PF20695">
    <property type="entry name" value="UbiD_N"/>
    <property type="match status" value="1"/>
</dbReference>
<feature type="domain" description="3-octaprenyl-4-hydroxybenzoate carboxy-lyase-like N-terminal" evidence="3">
    <location>
        <begin position="12"/>
        <end position="85"/>
    </location>
</feature>